<reference evidence="2 3" key="1">
    <citation type="submission" date="2019-04" db="EMBL/GenBank/DDBJ databases">
        <authorList>
            <person name="Van Vliet M D."/>
        </authorList>
    </citation>
    <scope>NUCLEOTIDE SEQUENCE [LARGE SCALE GENOMIC DNA]</scope>
    <source>
        <strain evidence="2 3">F21</strain>
    </source>
</reference>
<evidence type="ECO:0008006" key="4">
    <source>
        <dbReference type="Google" id="ProtNLM"/>
    </source>
</evidence>
<gene>
    <name evidence="2" type="ORF">SCARR_01203</name>
</gene>
<dbReference type="Gene3D" id="3.90.320.10">
    <property type="match status" value="1"/>
</dbReference>
<dbReference type="Proteomes" id="UP000346198">
    <property type="component" value="Unassembled WGS sequence"/>
</dbReference>
<evidence type="ECO:0000313" key="2">
    <source>
        <dbReference type="EMBL" id="VGO19146.1"/>
    </source>
</evidence>
<organism evidence="2 3">
    <name type="scientific">Pontiella sulfatireligans</name>
    <dbReference type="NCBI Taxonomy" id="2750658"/>
    <lineage>
        <taxon>Bacteria</taxon>
        <taxon>Pseudomonadati</taxon>
        <taxon>Kiritimatiellota</taxon>
        <taxon>Kiritimatiellia</taxon>
        <taxon>Kiritimatiellales</taxon>
        <taxon>Pontiellaceae</taxon>
        <taxon>Pontiella</taxon>
    </lineage>
</organism>
<keyword evidence="3" id="KW-1185">Reference proteome</keyword>
<name>A0A6C2UIW8_9BACT</name>
<dbReference type="EMBL" id="CAAHFH010000001">
    <property type="protein sequence ID" value="VGO19146.1"/>
    <property type="molecule type" value="Genomic_DNA"/>
</dbReference>
<accession>A0A6C2UIW8</accession>
<evidence type="ECO:0000313" key="3">
    <source>
        <dbReference type="Proteomes" id="UP000346198"/>
    </source>
</evidence>
<proteinExistence type="predicted"/>
<feature type="region of interest" description="Disordered" evidence="1">
    <location>
        <begin position="1"/>
        <end position="38"/>
    </location>
</feature>
<evidence type="ECO:0000256" key="1">
    <source>
        <dbReference type="SAM" id="MobiDB-lite"/>
    </source>
</evidence>
<dbReference type="InterPro" id="IPR021229">
    <property type="entry name" value="DUF2800"/>
</dbReference>
<dbReference type="InterPro" id="IPR011604">
    <property type="entry name" value="PDDEXK-like_dom_sf"/>
</dbReference>
<protein>
    <recommendedName>
        <fullName evidence="4">PD-(D/E)XK endonuclease-like domain-containing protein</fullName>
    </recommendedName>
</protein>
<dbReference type="RefSeq" id="WP_136060569.1">
    <property type="nucleotide sequence ID" value="NZ_CAAHFH010000001.1"/>
</dbReference>
<dbReference type="Pfam" id="PF10926">
    <property type="entry name" value="DUF2800"/>
    <property type="match status" value="1"/>
</dbReference>
<dbReference type="AlphaFoldDB" id="A0A6C2UIW8"/>
<sequence>MPTTHAKHGPSSLKNKEICPHWQNRPGSSAAADEGTRMHEAAETNNLEDLNPEQCAQVESCIDEVARRQQALKPCIRRNELKLEIGGLTFGTADVVLVGSSKACLIDYKMGRVPVDPAETNLQGWAYAIGVFEAFPVDSVTVVFLQPRCDIISEHTFHRTHDYDRMRARVADVIRQAEDENSPFCPHPENCEYCGRKAECPALASKALAIAAQYADALELPDEMHPSNITDPKQMALALKLAPVLTDWAQSVRKHALDMVQGGVEVPGYGLKFRSGQRTIKDIPLVWEVIHSEFCVSLSDFLPACSISVTALEKAVKNQQEHGKGASAIRRMNQLLASEGLCTTGNEVTYLAKER</sequence>